<dbReference type="Pfam" id="PF00217">
    <property type="entry name" value="ATP-gua_Ptrans"/>
    <property type="match status" value="1"/>
</dbReference>
<dbReference type="FunFam" id="1.10.135.10:FF:000003">
    <property type="entry name" value="Three-domain arginine kinase"/>
    <property type="match status" value="1"/>
</dbReference>
<dbReference type="InterPro" id="IPR005841">
    <property type="entry name" value="Alpha-D-phosphohexomutase_SF"/>
</dbReference>
<dbReference type="UniPathway" id="UPA00904">
    <property type="reaction ID" value="UER00878"/>
</dbReference>
<dbReference type="CDD" id="cd02232">
    <property type="entry name" value="cupin_ARD"/>
    <property type="match status" value="1"/>
</dbReference>
<keyword evidence="13 27" id="KW-0418">Kinase</keyword>
<dbReference type="GO" id="GO:0004614">
    <property type="term" value="F:phosphoglucomutase activity"/>
    <property type="evidence" value="ECO:0007669"/>
    <property type="project" value="UniProtKB-EC"/>
</dbReference>
<evidence type="ECO:0000256" key="16">
    <source>
        <dbReference type="ARBA" id="ARBA00022964"/>
    </source>
</evidence>
<dbReference type="PRINTS" id="PR00509">
    <property type="entry name" value="PGMPMM"/>
</dbReference>
<evidence type="ECO:0000256" key="18">
    <source>
        <dbReference type="ARBA" id="ARBA00023004"/>
    </source>
</evidence>
<evidence type="ECO:0000256" key="17">
    <source>
        <dbReference type="ARBA" id="ARBA00023002"/>
    </source>
</evidence>
<comment type="similarity">
    <text evidence="3 26 28">Belongs to the ATP:guanido phosphotransferase family.</text>
</comment>
<dbReference type="NCBIfam" id="NF005737">
    <property type="entry name" value="PRK07564.1-1"/>
    <property type="match status" value="1"/>
</dbReference>
<dbReference type="GO" id="GO:0004054">
    <property type="term" value="F:arginine kinase activity"/>
    <property type="evidence" value="ECO:0007669"/>
    <property type="project" value="UniProtKB-ARBA"/>
</dbReference>
<evidence type="ECO:0000256" key="19">
    <source>
        <dbReference type="ARBA" id="ARBA00023167"/>
    </source>
</evidence>
<feature type="binding site" evidence="25">
    <location>
        <position position="558"/>
    </location>
    <ligand>
        <name>Ni(2+)</name>
        <dbReference type="ChEBI" id="CHEBI:49786"/>
        <note>for nickel-dependent acireductone dioxygenase activity</note>
    </ligand>
</feature>
<evidence type="ECO:0000256" key="20">
    <source>
        <dbReference type="ARBA" id="ARBA00023235"/>
    </source>
</evidence>
<dbReference type="Pfam" id="PF03079">
    <property type="entry name" value="ARD"/>
    <property type="match status" value="1"/>
</dbReference>
<evidence type="ECO:0000256" key="28">
    <source>
        <dbReference type="RuleBase" id="RU000505"/>
    </source>
</evidence>
<dbReference type="PROSITE" id="PS00710">
    <property type="entry name" value="PGM_PMM"/>
    <property type="match status" value="1"/>
</dbReference>
<dbReference type="FunFam" id="3.40.120.10:FF:000004">
    <property type="entry name" value="Phosphoglucomutase 5"/>
    <property type="match status" value="1"/>
</dbReference>
<evidence type="ECO:0000256" key="5">
    <source>
        <dbReference type="ARBA" id="ARBA00022490"/>
    </source>
</evidence>
<feature type="binding site" evidence="25">
    <location>
        <position position="501"/>
    </location>
    <ligand>
        <name>Ni(2+)</name>
        <dbReference type="ChEBI" id="CHEBI:49786"/>
        <note>for nickel-dependent acireductone dioxygenase activity</note>
    </ligand>
</feature>
<dbReference type="Pfam" id="PF02880">
    <property type="entry name" value="PGM_PMM_III"/>
    <property type="match status" value="1"/>
</dbReference>
<protein>
    <recommendedName>
        <fullName evidence="25">Acireductone dioxygenase</fullName>
    </recommendedName>
    <alternativeName>
        <fullName evidence="25">Acireductone dioxygenase (Fe(2+)-requiring)</fullName>
        <shortName evidence="25">ARD'</shortName>
        <shortName evidence="25">Fe-ARD</shortName>
        <ecNumber evidence="25">1.13.11.54</ecNumber>
    </alternativeName>
    <alternativeName>
        <fullName evidence="25">Acireductone dioxygenase (Ni(2+)-requiring)</fullName>
        <shortName evidence="25">ARD</shortName>
        <shortName evidence="25">Ni-ARD</shortName>
        <ecNumber evidence="25">1.13.11.53</ecNumber>
    </alternativeName>
</protein>
<feature type="binding site" evidence="25">
    <location>
        <position position="505"/>
    </location>
    <ligand>
        <name>Fe(2+)</name>
        <dbReference type="ChEBI" id="CHEBI:29033"/>
        <note>for iron-dependent acireductone dioxygenase activity</note>
    </ligand>
</feature>
<dbReference type="Pfam" id="PF02879">
    <property type="entry name" value="PGM_PMM_II"/>
    <property type="match status" value="1"/>
</dbReference>
<evidence type="ECO:0000256" key="3">
    <source>
        <dbReference type="ARBA" id="ARBA00006798"/>
    </source>
</evidence>
<dbReference type="InterPro" id="IPR005844">
    <property type="entry name" value="A-D-PHexomutase_a/b/a-I"/>
</dbReference>
<dbReference type="GO" id="GO:0016151">
    <property type="term" value="F:nickel cation binding"/>
    <property type="evidence" value="ECO:0007669"/>
    <property type="project" value="UniProtKB-UniRule"/>
</dbReference>
<dbReference type="Gene3D" id="2.60.120.10">
    <property type="entry name" value="Jelly Rolls"/>
    <property type="match status" value="1"/>
</dbReference>
<evidence type="ECO:0000256" key="11">
    <source>
        <dbReference type="ARBA" id="ARBA00022723"/>
    </source>
</evidence>
<dbReference type="SUPFAM" id="SSF48034">
    <property type="entry name" value="Guanido kinase N-terminal domain"/>
    <property type="match status" value="1"/>
</dbReference>
<dbReference type="GO" id="GO:0005829">
    <property type="term" value="C:cytosol"/>
    <property type="evidence" value="ECO:0007669"/>
    <property type="project" value="TreeGrafter"/>
</dbReference>
<evidence type="ECO:0000256" key="9">
    <source>
        <dbReference type="ARBA" id="ARBA00022605"/>
    </source>
</evidence>
<feature type="binding site" evidence="27">
    <location>
        <begin position="176"/>
        <end position="180"/>
    </location>
    <ligand>
        <name>ATP</name>
        <dbReference type="ChEBI" id="CHEBI:30616"/>
    </ligand>
</feature>
<dbReference type="Gene3D" id="1.10.135.10">
    <property type="entry name" value="ATP:guanido phosphotransferase, N-terminal domain"/>
    <property type="match status" value="1"/>
</dbReference>
<dbReference type="Proteomes" id="UP000092444">
    <property type="component" value="Unassembled WGS sequence"/>
</dbReference>
<comment type="function">
    <text evidence="25">Catalyzes 2 different reactions between oxygen and the acireductone 1,2-dihydroxy-3-keto-5-methylthiopentene (DHK-MTPene) depending upon the metal bound in the active site. Fe-containing acireductone dioxygenase (Fe-ARD) produces formate and 2-keto-4-methylthiobutyrate (KMTB), the alpha-ketoacid precursor of methionine in the methionine recycle pathway. Ni-containing acireductone dioxygenase (Ni-ARD) produces methylthiopropionate, carbon monoxide and formate, and does not lie on the methionine recycle pathway.</text>
</comment>
<evidence type="ECO:0000256" key="22">
    <source>
        <dbReference type="ARBA" id="ARBA00023277"/>
    </source>
</evidence>
<dbReference type="PROSITE" id="PS51509">
    <property type="entry name" value="PHOSPHAGEN_KINASE_N"/>
    <property type="match status" value="1"/>
</dbReference>
<comment type="cofactor">
    <cofactor evidence="2">
        <name>Mg(2+)</name>
        <dbReference type="ChEBI" id="CHEBI:18420"/>
    </cofactor>
</comment>
<evidence type="ECO:0000256" key="27">
    <source>
        <dbReference type="PROSITE-ProRule" id="PRU00843"/>
    </source>
</evidence>
<dbReference type="CDD" id="cd07932">
    <property type="entry name" value="arginine_kinase_like"/>
    <property type="match status" value="1"/>
</dbReference>
<evidence type="ECO:0000256" key="26">
    <source>
        <dbReference type="PROSITE-ProRule" id="PRU00842"/>
    </source>
</evidence>
<dbReference type="PANTHER" id="PTHR22573:SF2">
    <property type="entry name" value="PHOSPHOGLUCOMUTASE"/>
    <property type="match status" value="1"/>
</dbReference>
<dbReference type="FunFam" id="3.30.590.10:FF:000006">
    <property type="entry name" value="Arginine kinase 1"/>
    <property type="match status" value="1"/>
</dbReference>
<feature type="binding site" evidence="27">
    <location>
        <position position="239"/>
    </location>
    <ligand>
        <name>ATP</name>
        <dbReference type="ChEBI" id="CHEBI:30616"/>
    </ligand>
</feature>
<evidence type="ECO:0000256" key="6">
    <source>
        <dbReference type="ARBA" id="ARBA00022526"/>
    </source>
</evidence>
<dbReference type="FunFam" id="2.60.120.10:FF:000099">
    <property type="entry name" value="1,2-dihydroxy-3-keto-5-methylthiopentene dioxygenase"/>
    <property type="match status" value="1"/>
</dbReference>
<dbReference type="Gene3D" id="3.30.590.10">
    <property type="entry name" value="Glutamine synthetase/guanido kinase, catalytic domain"/>
    <property type="match status" value="1"/>
</dbReference>
<dbReference type="Pfam" id="PF02878">
    <property type="entry name" value="PGM_PMM_I"/>
    <property type="match status" value="1"/>
</dbReference>
<evidence type="ECO:0000256" key="15">
    <source>
        <dbReference type="ARBA" id="ARBA00022842"/>
    </source>
</evidence>
<dbReference type="FunFam" id="3.30.310.50:FF:000002">
    <property type="entry name" value="Phosphoglucomutase 5"/>
    <property type="match status" value="1"/>
</dbReference>
<feature type="compositionally biased region" description="Low complexity" evidence="29">
    <location>
        <begin position="16"/>
        <end position="39"/>
    </location>
</feature>
<keyword evidence="33" id="KW-1185">Reference proteome</keyword>
<feature type="domain" description="Phosphagen kinase C-terminal" evidence="31">
    <location>
        <begin position="173"/>
        <end position="410"/>
    </location>
</feature>
<keyword evidence="12 27" id="KW-0547">Nucleotide-binding</keyword>
<dbReference type="InterPro" id="IPR014710">
    <property type="entry name" value="RmlC-like_jellyroll"/>
</dbReference>
<dbReference type="GO" id="GO:0005506">
    <property type="term" value="F:iron ion binding"/>
    <property type="evidence" value="ECO:0007669"/>
    <property type="project" value="UniProtKB-UniRule"/>
</dbReference>
<dbReference type="InterPro" id="IPR027496">
    <property type="entry name" value="ARD_euk"/>
</dbReference>
<feature type="binding site" evidence="27">
    <location>
        <begin position="363"/>
        <end position="368"/>
    </location>
    <ligand>
        <name>ATP</name>
        <dbReference type="ChEBI" id="CHEBI:30616"/>
    </ligand>
</feature>
<keyword evidence="11 25" id="KW-0479">Metal-binding</keyword>
<proteinExistence type="inferred from homology"/>
<dbReference type="Gene3D" id="3.30.310.50">
    <property type="entry name" value="Alpha-D-phosphohexomutase, C-terminal domain"/>
    <property type="match status" value="1"/>
</dbReference>
<dbReference type="PANTHER" id="PTHR22573">
    <property type="entry name" value="PHOSPHOHEXOMUTASE FAMILY MEMBER"/>
    <property type="match status" value="1"/>
</dbReference>
<feature type="binding site" evidence="25">
    <location>
        <position position="499"/>
    </location>
    <ligand>
        <name>Fe(2+)</name>
        <dbReference type="ChEBI" id="CHEBI:29033"/>
        <note>for iron-dependent acireductone dioxygenase activity</note>
    </ligand>
</feature>
<feature type="region of interest" description="Disordered" evidence="29">
    <location>
        <begin position="1"/>
        <end position="53"/>
    </location>
</feature>
<feature type="compositionally biased region" description="Polar residues" evidence="29">
    <location>
        <begin position="40"/>
        <end position="49"/>
    </location>
</feature>
<feature type="compositionally biased region" description="Basic and acidic residues" evidence="29">
    <location>
        <begin position="1"/>
        <end position="15"/>
    </location>
</feature>
<keyword evidence="7" id="KW-0597">Phosphoprotein</keyword>
<dbReference type="InterPro" id="IPR016055">
    <property type="entry name" value="A-D-PHexomutase_a/b/a-I/II/III"/>
</dbReference>
<dbReference type="GO" id="GO:0005634">
    <property type="term" value="C:nucleus"/>
    <property type="evidence" value="ECO:0007669"/>
    <property type="project" value="UniProtKB-SubCell"/>
</dbReference>
<dbReference type="STRING" id="37546.A0A1B0G334"/>
<comment type="catalytic activity">
    <reaction evidence="1">
        <text>alpha-D-glucose 1-phosphate = alpha-D-glucose 6-phosphate</text>
        <dbReference type="Rhea" id="RHEA:23536"/>
        <dbReference type="ChEBI" id="CHEBI:58225"/>
        <dbReference type="ChEBI" id="CHEBI:58601"/>
        <dbReference type="EC" id="5.4.2.2"/>
    </reaction>
</comment>
<dbReference type="Pfam" id="PF02807">
    <property type="entry name" value="ATP-gua_PtransN"/>
    <property type="match status" value="1"/>
</dbReference>
<comment type="similarity">
    <text evidence="4">Belongs to the phosphohexose mutase family.</text>
</comment>
<evidence type="ECO:0000313" key="33">
    <source>
        <dbReference type="Proteomes" id="UP000092444"/>
    </source>
</evidence>
<keyword evidence="20" id="KW-0413">Isomerase</keyword>
<dbReference type="HAMAP" id="MF_03154">
    <property type="entry name" value="Salvage_MtnD_euk"/>
    <property type="match status" value="1"/>
</dbReference>
<dbReference type="EC" id="1.13.11.54" evidence="25"/>
<dbReference type="Gene3D" id="3.40.120.10">
    <property type="entry name" value="Alpha-D-Glucose-1,6-Bisphosphate, subunit A, domain 3"/>
    <property type="match status" value="3"/>
</dbReference>
<evidence type="ECO:0000256" key="14">
    <source>
        <dbReference type="ARBA" id="ARBA00022840"/>
    </source>
</evidence>
<dbReference type="InterPro" id="IPR022413">
    <property type="entry name" value="ATP-guanido_PTrfase_N"/>
</dbReference>
<dbReference type="InterPro" id="IPR005846">
    <property type="entry name" value="A-D-PHexomutase_a/b/a-III"/>
</dbReference>
<comment type="catalytic activity">
    <reaction evidence="24">
        <text>O-phospho-L-seryl-[protein] + alpha-D-glucose 1-phosphate = alpha-D-glucose 1,6-bisphosphate + L-seryl-[protein]</text>
        <dbReference type="Rhea" id="RHEA:68748"/>
        <dbReference type="Rhea" id="RHEA-COMP:9863"/>
        <dbReference type="Rhea" id="RHEA-COMP:11604"/>
        <dbReference type="ChEBI" id="CHEBI:29999"/>
        <dbReference type="ChEBI" id="CHEBI:58392"/>
        <dbReference type="ChEBI" id="CHEBI:58601"/>
        <dbReference type="ChEBI" id="CHEBI:83421"/>
    </reaction>
</comment>
<organism evidence="32 33">
    <name type="scientific">Glossina morsitans morsitans</name>
    <name type="common">Savannah tsetse fly</name>
    <dbReference type="NCBI Taxonomy" id="37546"/>
    <lineage>
        <taxon>Eukaryota</taxon>
        <taxon>Metazoa</taxon>
        <taxon>Ecdysozoa</taxon>
        <taxon>Arthropoda</taxon>
        <taxon>Hexapoda</taxon>
        <taxon>Insecta</taxon>
        <taxon>Pterygota</taxon>
        <taxon>Neoptera</taxon>
        <taxon>Endopterygota</taxon>
        <taxon>Diptera</taxon>
        <taxon>Brachycera</taxon>
        <taxon>Muscomorpha</taxon>
        <taxon>Hippoboscoidea</taxon>
        <taxon>Glossinidae</taxon>
        <taxon>Glossina</taxon>
    </lineage>
</organism>
<dbReference type="InterPro" id="IPR022414">
    <property type="entry name" value="ATP-guanido_PTrfase_cat"/>
</dbReference>
<keyword evidence="6" id="KW-0313">Glucose metabolism</keyword>
<dbReference type="GO" id="GO:0010309">
    <property type="term" value="F:acireductone dioxygenase [iron(II)-requiring] activity"/>
    <property type="evidence" value="ECO:0007669"/>
    <property type="project" value="UniProtKB-UniRule"/>
</dbReference>
<dbReference type="EC" id="1.13.11.53" evidence="25"/>
<dbReference type="InterPro" id="IPR014746">
    <property type="entry name" value="Gln_synth/guanido_kin_cat_dom"/>
</dbReference>
<evidence type="ECO:0000256" key="8">
    <source>
        <dbReference type="ARBA" id="ARBA00022596"/>
    </source>
</evidence>
<dbReference type="GO" id="GO:0006006">
    <property type="term" value="P:glucose metabolic process"/>
    <property type="evidence" value="ECO:0007669"/>
    <property type="project" value="UniProtKB-KW"/>
</dbReference>
<dbReference type="InterPro" id="IPR004313">
    <property type="entry name" value="ARD"/>
</dbReference>
<evidence type="ECO:0000256" key="12">
    <source>
        <dbReference type="ARBA" id="ARBA00022741"/>
    </source>
</evidence>
<dbReference type="SUPFAM" id="SSF55931">
    <property type="entry name" value="Glutamine synthetase/guanido kinase"/>
    <property type="match status" value="1"/>
</dbReference>
<dbReference type="InterPro" id="IPR036900">
    <property type="entry name" value="A-D-PHexomutase_C_sf"/>
</dbReference>
<feature type="binding site" evidence="25">
    <location>
        <position position="558"/>
    </location>
    <ligand>
        <name>Fe(2+)</name>
        <dbReference type="ChEBI" id="CHEBI:29033"/>
        <note>for iron-dependent acireductone dioxygenase activity</note>
    </ligand>
</feature>
<comment type="catalytic activity">
    <reaction evidence="23">
        <text>alpha-D-glucose 1,6-bisphosphate + L-seryl-[protein] = O-phospho-L-seryl-[protein] + alpha-D-glucose 6-phosphate</text>
        <dbReference type="Rhea" id="RHEA:68752"/>
        <dbReference type="Rhea" id="RHEA-COMP:9863"/>
        <dbReference type="Rhea" id="RHEA-COMP:11604"/>
        <dbReference type="ChEBI" id="CHEBI:29999"/>
        <dbReference type="ChEBI" id="CHEBI:58225"/>
        <dbReference type="ChEBI" id="CHEBI:58392"/>
        <dbReference type="ChEBI" id="CHEBI:83421"/>
    </reaction>
</comment>
<comment type="catalytic activity">
    <reaction evidence="25">
        <text>1,2-dihydroxy-5-(methylsulfanyl)pent-1-en-3-one + O2 = 4-methylsulfanyl-2-oxobutanoate + formate + 2 H(+)</text>
        <dbReference type="Rhea" id="RHEA:24504"/>
        <dbReference type="ChEBI" id="CHEBI:15378"/>
        <dbReference type="ChEBI" id="CHEBI:15379"/>
        <dbReference type="ChEBI" id="CHEBI:15740"/>
        <dbReference type="ChEBI" id="CHEBI:16723"/>
        <dbReference type="ChEBI" id="CHEBI:49252"/>
        <dbReference type="EC" id="1.13.11.54"/>
    </reaction>
</comment>
<evidence type="ECO:0000256" key="4">
    <source>
        <dbReference type="ARBA" id="ARBA00010231"/>
    </source>
</evidence>
<comment type="subcellular location">
    <subcellularLocation>
        <location evidence="25">Cytoplasm</location>
    </subcellularLocation>
    <subcellularLocation>
        <location evidence="25">Nucleus</location>
    </subcellularLocation>
</comment>
<feature type="domain" description="Phosphagen kinase N-terminal" evidence="30">
    <location>
        <begin position="60"/>
        <end position="145"/>
    </location>
</feature>
<evidence type="ECO:0000256" key="25">
    <source>
        <dbReference type="HAMAP-Rule" id="MF_03154"/>
    </source>
</evidence>
<keyword evidence="14 27" id="KW-0067">ATP-binding</keyword>
<dbReference type="Pfam" id="PF24947">
    <property type="entry name" value="PGM1_C_vert_fung"/>
    <property type="match status" value="1"/>
</dbReference>
<keyword evidence="9 25" id="KW-0028">Amino-acid biosynthesis</keyword>
<sequence>MGGCASKDKKDKVVDGDAVANATENTADGTKAADATTTDQPNGDATTNPEGKDTMVDAAVLTKLEEGFAKLAASDSKSLLKKYLTKEIFDNLKEKKTPTFGSSLLDCIQSGLENHDSGVGIYAPDAEAYTVFADLFDPIIEDYHGGFKKTDKHPPREFGDVNCFSNLDPNNEFIISTRVRCGRSLQGYPFNPCLTEAQYKEMEEKVSSTLSGLEGELKGKFYPLTGMEKAVQQQLIDDHFLFKEGDRFLQAANACRFWPTGRGIYHNDNKTFLVWCNEEDHLRIISMQMGGDLGEVYRRLVSAVNEIEKRLPFSHDDRLGFLTFCPTNLGTTIRASVHIKVPKLAANKAKLEEVAAKYNLQVRGTRGEHTEAEGGVYDISNKRRMGLTEFDAVKEMNDGIAELIKLEKENMVEAWFMDDETSDQRLQHHCDPPEYINMNELFKKTGVEYFQINADNYENDNVLQELRKKRNYSYEDEITCSEKCLPDYANKLISFFTEHLHTDEEIRLVLDGSGYFDVRELLKNAKIVKKNSPSAQEKWIRIAVTKGDLIIIPAGIYHRFTLDVNNYIKAKRYFVGEPIWLPYNRPADNMDCRKLYLKHQGEGGIVLTASHNPGGPDNDFGIKFNCDNGGPAPDAVTNHIYQLTNAIKDYKIVKDLQVDITKVGINTYTIDNQQEFVVEIIDSVENYVNCMKEIFDFVKLRKFLSGETTGKPLRILIDSMNGVTGPYVREIFLNCLSASEDGVVHTRPLPDFGGLHPDPNLTYAKDLVQTVASGEYDIGAAFDGDGDRNMIIGYKAFFVTPSDSLAVIAHHLECIPYFQKHGIQGFARSMPTAAAIDLVGQKLGRQVFEVPTGWKYFGNLMDAGYLCLCGEESFGTGSNHIREKDGIWALLAWLSIMQHTGLSVEDILKQHWSTYGRNYFTRYDYEECELQSCNDMMAYLEKTICDLSFVGREFTAEGKSYIVKVADNFSYTDPIDKSVAAKQGIRILFEDGSRIIIRLSGTGSTGGTVRLYIDSYEKDNTLGQANIMLKPLIDVALEISRLPQFTGRSSPTVIT</sequence>
<keyword evidence="15" id="KW-0460">Magnesium</keyword>
<dbReference type="FunFam" id="3.40.120.10:FF:000006">
    <property type="entry name" value="Phosphoglucomutase PgmA"/>
    <property type="match status" value="1"/>
</dbReference>
<dbReference type="GO" id="GO:0005524">
    <property type="term" value="F:ATP binding"/>
    <property type="evidence" value="ECO:0007669"/>
    <property type="project" value="UniProtKB-UniRule"/>
</dbReference>
<evidence type="ECO:0000256" key="29">
    <source>
        <dbReference type="SAM" id="MobiDB-lite"/>
    </source>
</evidence>
<dbReference type="VEuPathDB" id="VectorBase:GMOY007736"/>
<dbReference type="InterPro" id="IPR011051">
    <property type="entry name" value="RmlC_Cupin_sf"/>
</dbReference>
<evidence type="ECO:0000256" key="24">
    <source>
        <dbReference type="ARBA" id="ARBA00049409"/>
    </source>
</evidence>
<evidence type="ECO:0000256" key="23">
    <source>
        <dbReference type="ARBA" id="ARBA00049318"/>
    </source>
</evidence>
<keyword evidence="10 27" id="KW-0808">Transferase</keyword>
<dbReference type="SUPFAM" id="SSF55957">
    <property type="entry name" value="Phosphoglucomutase, C-terminal domain"/>
    <property type="match status" value="1"/>
</dbReference>
<evidence type="ECO:0000256" key="7">
    <source>
        <dbReference type="ARBA" id="ARBA00022553"/>
    </source>
</evidence>
<evidence type="ECO:0000259" key="30">
    <source>
        <dbReference type="PROSITE" id="PS51509"/>
    </source>
</evidence>
<keyword evidence="16 25" id="KW-0223">Dioxygenase</keyword>
<dbReference type="InterPro" id="IPR005845">
    <property type="entry name" value="A-D-PHexomutase_a/b/a-II"/>
</dbReference>
<evidence type="ECO:0000256" key="2">
    <source>
        <dbReference type="ARBA" id="ARBA00001946"/>
    </source>
</evidence>
<keyword evidence="22" id="KW-0119">Carbohydrate metabolism</keyword>
<feature type="binding site" evidence="25">
    <location>
        <position position="505"/>
    </location>
    <ligand>
        <name>Ni(2+)</name>
        <dbReference type="ChEBI" id="CHEBI:49786"/>
        <note>for nickel-dependent acireductone dioxygenase activity</note>
    </ligand>
</feature>
<dbReference type="InterPro" id="IPR022415">
    <property type="entry name" value="ATP-guanido_PTrfase_AS"/>
</dbReference>
<dbReference type="PROSITE" id="PS00112">
    <property type="entry name" value="PHOSPHAGEN_KINASE"/>
    <property type="match status" value="1"/>
</dbReference>
<evidence type="ECO:0000256" key="1">
    <source>
        <dbReference type="ARBA" id="ARBA00000443"/>
    </source>
</evidence>
<keyword evidence="19 25" id="KW-0486">Methionine biosynthesis</keyword>
<evidence type="ECO:0000256" key="21">
    <source>
        <dbReference type="ARBA" id="ARBA00023242"/>
    </source>
</evidence>
<keyword evidence="5 25" id="KW-0963">Cytoplasm</keyword>
<keyword evidence="18 25" id="KW-0408">Iron</keyword>
<keyword evidence="21 25" id="KW-0539">Nucleus</keyword>
<dbReference type="GO" id="GO:0000287">
    <property type="term" value="F:magnesium ion binding"/>
    <property type="evidence" value="ECO:0007669"/>
    <property type="project" value="InterPro"/>
</dbReference>
<feature type="binding site" evidence="27">
    <location>
        <begin position="334"/>
        <end position="338"/>
    </location>
    <ligand>
        <name>ATP</name>
        <dbReference type="ChEBI" id="CHEBI:30616"/>
    </ligand>
</feature>
<dbReference type="SUPFAM" id="SSF51182">
    <property type="entry name" value="RmlC-like cupins"/>
    <property type="match status" value="1"/>
</dbReference>
<dbReference type="EnsemblMetazoa" id="GMOY007736-RA">
    <property type="protein sequence ID" value="GMOY007736-PA"/>
    <property type="gene ID" value="GMOY007736"/>
</dbReference>
<keyword evidence="8 25" id="KW-0533">Nickel</keyword>
<evidence type="ECO:0000256" key="10">
    <source>
        <dbReference type="ARBA" id="ARBA00022679"/>
    </source>
</evidence>
<name>A0A1B0G334_GLOMM</name>
<comment type="pathway">
    <text evidence="25">Amino-acid biosynthesis; L-methionine biosynthesis via salvage pathway; L-methionine from S-methyl-5-thio-alpha-D-ribose 1-phosphate: step 5/6.</text>
</comment>
<comment type="similarity">
    <text evidence="25">Belongs to the acireductone dioxygenase (ARD) family.</text>
</comment>
<dbReference type="InterPro" id="IPR016066">
    <property type="entry name" value="A-D-PHexomutase_CS"/>
</dbReference>
<keyword evidence="17 25" id="KW-0560">Oxidoreductase</keyword>
<dbReference type="AlphaFoldDB" id="A0A1B0G334"/>
<evidence type="ECO:0000313" key="32">
    <source>
        <dbReference type="EnsemblMetazoa" id="GMOY007736-PA"/>
    </source>
</evidence>
<comment type="catalytic activity">
    <reaction evidence="25">
        <text>1,2-dihydroxy-5-(methylsulfanyl)pent-1-en-3-one + O2 = 3-(methylsulfanyl)propanoate + CO + formate + 2 H(+)</text>
        <dbReference type="Rhea" id="RHEA:14161"/>
        <dbReference type="ChEBI" id="CHEBI:15378"/>
        <dbReference type="ChEBI" id="CHEBI:15379"/>
        <dbReference type="ChEBI" id="CHEBI:15740"/>
        <dbReference type="ChEBI" id="CHEBI:17245"/>
        <dbReference type="ChEBI" id="CHEBI:49016"/>
        <dbReference type="ChEBI" id="CHEBI:49252"/>
        <dbReference type="EC" id="1.13.11.53"/>
    </reaction>
</comment>
<dbReference type="PROSITE" id="PS51510">
    <property type="entry name" value="PHOSPHAGEN_KINASE_C"/>
    <property type="match status" value="1"/>
</dbReference>
<dbReference type="GO" id="GO:0019509">
    <property type="term" value="P:L-methionine salvage from methylthioadenosine"/>
    <property type="evidence" value="ECO:0007669"/>
    <property type="project" value="UniProtKB-UniRule"/>
</dbReference>
<dbReference type="GO" id="GO:0010308">
    <property type="term" value="F:acireductone dioxygenase (Ni2+-requiring) activity"/>
    <property type="evidence" value="ECO:0007669"/>
    <property type="project" value="UniProtKB-UniRule"/>
</dbReference>
<accession>A0A1B0G334</accession>
<feature type="binding site" evidence="25">
    <location>
        <position position="499"/>
    </location>
    <ligand>
        <name>Ni(2+)</name>
        <dbReference type="ChEBI" id="CHEBI:49786"/>
        <note>for nickel-dependent acireductone dioxygenase activity</note>
    </ligand>
</feature>
<dbReference type="InterPro" id="IPR036802">
    <property type="entry name" value="ATP-guanido_PTrfase_N_sf"/>
</dbReference>
<dbReference type="SUPFAM" id="SSF53738">
    <property type="entry name" value="Phosphoglucomutase, first 3 domains"/>
    <property type="match status" value="3"/>
</dbReference>
<evidence type="ECO:0000259" key="31">
    <source>
        <dbReference type="PROSITE" id="PS51510"/>
    </source>
</evidence>
<dbReference type="InterPro" id="IPR045244">
    <property type="entry name" value="PGM"/>
</dbReference>
<comment type="cofactor">
    <cofactor evidence="25">
        <name>Fe(2+)</name>
        <dbReference type="ChEBI" id="CHEBI:29033"/>
    </cofactor>
    <cofactor evidence="25">
        <name>Ni(2+)</name>
        <dbReference type="ChEBI" id="CHEBI:49786"/>
    </cofactor>
    <text evidence="25">Binds either 1 Fe or Ni cation per monomer. Iron-binding promotes an acireductone dioxygenase reaction producing 2-keto-4-methylthiobutyrate, while nickel-binding promotes an acireductone dioxygenase reaction producing 3-(methylsulfanyl)propanoate.</text>
</comment>
<feature type="binding site" evidence="27">
    <location>
        <position position="283"/>
    </location>
    <ligand>
        <name>ATP</name>
        <dbReference type="ChEBI" id="CHEBI:30616"/>
    </ligand>
</feature>
<dbReference type="EMBL" id="CCAG010009847">
    <property type="status" value="NOT_ANNOTATED_CDS"/>
    <property type="molecule type" value="Genomic_DNA"/>
</dbReference>
<evidence type="ECO:0000256" key="13">
    <source>
        <dbReference type="ARBA" id="ARBA00022777"/>
    </source>
</evidence>
<feature type="binding site" evidence="25">
    <location>
        <position position="501"/>
    </location>
    <ligand>
        <name>Fe(2+)</name>
        <dbReference type="ChEBI" id="CHEBI:29033"/>
        <note>for iron-dependent acireductone dioxygenase activity</note>
    </ligand>
</feature>
<reference evidence="32" key="1">
    <citation type="submission" date="2020-05" db="UniProtKB">
        <authorList>
            <consortium name="EnsemblMetazoa"/>
        </authorList>
    </citation>
    <scope>IDENTIFICATION</scope>
    <source>
        <strain evidence="32">Yale</strain>
    </source>
</reference>